<evidence type="ECO:0000313" key="1">
    <source>
        <dbReference type="EMBL" id="CAD7226765.1"/>
    </source>
</evidence>
<organism evidence="1">
    <name type="scientific">Cyprideis torosa</name>
    <dbReference type="NCBI Taxonomy" id="163714"/>
    <lineage>
        <taxon>Eukaryota</taxon>
        <taxon>Metazoa</taxon>
        <taxon>Ecdysozoa</taxon>
        <taxon>Arthropoda</taxon>
        <taxon>Crustacea</taxon>
        <taxon>Oligostraca</taxon>
        <taxon>Ostracoda</taxon>
        <taxon>Podocopa</taxon>
        <taxon>Podocopida</taxon>
        <taxon>Cytherocopina</taxon>
        <taxon>Cytheroidea</taxon>
        <taxon>Cytherideidae</taxon>
        <taxon>Cyprideis</taxon>
    </lineage>
</organism>
<proteinExistence type="predicted"/>
<reference evidence="1" key="1">
    <citation type="submission" date="2020-11" db="EMBL/GenBank/DDBJ databases">
        <authorList>
            <person name="Tran Van P."/>
        </authorList>
    </citation>
    <scope>NUCLEOTIDE SEQUENCE</scope>
</reference>
<dbReference type="AlphaFoldDB" id="A0A7R8WCV5"/>
<dbReference type="EMBL" id="OB660927">
    <property type="protein sequence ID" value="CAD7226765.1"/>
    <property type="molecule type" value="Genomic_DNA"/>
</dbReference>
<protein>
    <submittedName>
        <fullName evidence="1">Uncharacterized protein</fullName>
    </submittedName>
</protein>
<name>A0A7R8WCV5_9CRUS</name>
<sequence>MMARYVVSLLVCWLACDRTVGQVCFNPPCGPSATPTPSRQPGAPSGGCGSGLTCQTYVACAVHVVDSTGLQTCSLGTGNSGMCCPPAELDPPTESRPTEIGGDDLIQNRIRETEIRTFNQNELNTAASEAELTLRTLQEKDR</sequence>
<accession>A0A7R8WCV5</accession>
<gene>
    <name evidence="1" type="ORF">CTOB1V02_LOCUS4680</name>
</gene>